<protein>
    <submittedName>
        <fullName evidence="1">Uncharacterized protein</fullName>
    </submittedName>
</protein>
<proteinExistence type="predicted"/>
<accession>A0A0A8YEA3</accession>
<reference evidence="1" key="1">
    <citation type="submission" date="2014-09" db="EMBL/GenBank/DDBJ databases">
        <authorList>
            <person name="Magalhaes I.L.F."/>
            <person name="Oliveira U."/>
            <person name="Santos F.R."/>
            <person name="Vidigal T.H.D.A."/>
            <person name="Brescovit A.D."/>
            <person name="Santos A.J."/>
        </authorList>
    </citation>
    <scope>NUCLEOTIDE SEQUENCE</scope>
    <source>
        <tissue evidence="1">Shoot tissue taken approximately 20 cm above the soil surface</tissue>
    </source>
</reference>
<evidence type="ECO:0000313" key="1">
    <source>
        <dbReference type="EMBL" id="JAD24459.1"/>
    </source>
</evidence>
<organism evidence="1">
    <name type="scientific">Arundo donax</name>
    <name type="common">Giant reed</name>
    <name type="synonym">Donax arundinaceus</name>
    <dbReference type="NCBI Taxonomy" id="35708"/>
    <lineage>
        <taxon>Eukaryota</taxon>
        <taxon>Viridiplantae</taxon>
        <taxon>Streptophyta</taxon>
        <taxon>Embryophyta</taxon>
        <taxon>Tracheophyta</taxon>
        <taxon>Spermatophyta</taxon>
        <taxon>Magnoliopsida</taxon>
        <taxon>Liliopsida</taxon>
        <taxon>Poales</taxon>
        <taxon>Poaceae</taxon>
        <taxon>PACMAD clade</taxon>
        <taxon>Arundinoideae</taxon>
        <taxon>Arundineae</taxon>
        <taxon>Arundo</taxon>
    </lineage>
</organism>
<reference evidence="1" key="2">
    <citation type="journal article" date="2015" name="Data Brief">
        <title>Shoot transcriptome of the giant reed, Arundo donax.</title>
        <authorList>
            <person name="Barrero R.A."/>
            <person name="Guerrero F.D."/>
            <person name="Moolhuijzen P."/>
            <person name="Goolsby J.A."/>
            <person name="Tidwell J."/>
            <person name="Bellgard S.E."/>
            <person name="Bellgard M.I."/>
        </authorList>
    </citation>
    <scope>NUCLEOTIDE SEQUENCE</scope>
    <source>
        <tissue evidence="1">Shoot tissue taken approximately 20 cm above the soil surface</tissue>
    </source>
</reference>
<sequence>MHALTFWK</sequence>
<dbReference type="EMBL" id="GBRH01273436">
    <property type="protein sequence ID" value="JAD24459.1"/>
    <property type="molecule type" value="Transcribed_RNA"/>
</dbReference>
<name>A0A0A8YEA3_ARUDO</name>